<keyword evidence="2" id="KW-1133">Transmembrane helix</keyword>
<dbReference type="CDD" id="cd12797">
    <property type="entry name" value="M23_peptidase"/>
    <property type="match status" value="1"/>
</dbReference>
<dbReference type="RefSeq" id="WP_075362951.1">
    <property type="nucleotide sequence ID" value="NZ_MLBF01000001.1"/>
</dbReference>
<accession>A0A1Q8R381</accession>
<evidence type="ECO:0000256" key="2">
    <source>
        <dbReference type="SAM" id="Phobius"/>
    </source>
</evidence>
<evidence type="ECO:0000259" key="3">
    <source>
        <dbReference type="Pfam" id="PF01551"/>
    </source>
</evidence>
<dbReference type="SUPFAM" id="SSF51261">
    <property type="entry name" value="Duplicated hybrid motif"/>
    <property type="match status" value="1"/>
</dbReference>
<dbReference type="STRING" id="1888891.DSOL_0108"/>
<proteinExistence type="predicted"/>
<keyword evidence="2" id="KW-0472">Membrane</keyword>
<dbReference type="EMBL" id="MLBF01000001">
    <property type="protein sequence ID" value="OLN33930.1"/>
    <property type="molecule type" value="Genomic_DNA"/>
</dbReference>
<dbReference type="Proteomes" id="UP000186102">
    <property type="component" value="Unassembled WGS sequence"/>
</dbReference>
<dbReference type="OrthoDB" id="1786111at2"/>
<dbReference type="PANTHER" id="PTHR21666:SF289">
    <property type="entry name" value="L-ALA--D-GLU ENDOPEPTIDASE"/>
    <property type="match status" value="1"/>
</dbReference>
<feature type="transmembrane region" description="Helical" evidence="2">
    <location>
        <begin position="12"/>
        <end position="29"/>
    </location>
</feature>
<keyword evidence="2" id="KW-0812">Transmembrane</keyword>
<name>A0A1Q8R381_9FIRM</name>
<reference evidence="4 5" key="1">
    <citation type="submission" date="2016-09" db="EMBL/GenBank/DDBJ databases">
        <title>Complete genome of Desulfosporosinus sp. OL.</title>
        <authorList>
            <person name="Mardanov A."/>
            <person name="Beletsky A."/>
            <person name="Panova A."/>
            <person name="Karnachuk O."/>
            <person name="Ravin N."/>
        </authorList>
    </citation>
    <scope>NUCLEOTIDE SEQUENCE [LARGE SCALE GENOMIC DNA]</scope>
    <source>
        <strain evidence="4 5">OL</strain>
    </source>
</reference>
<dbReference type="Gene3D" id="2.70.70.10">
    <property type="entry name" value="Glucose Permease (Domain IIA)"/>
    <property type="match status" value="1"/>
</dbReference>
<evidence type="ECO:0000256" key="1">
    <source>
        <dbReference type="ARBA" id="ARBA00022729"/>
    </source>
</evidence>
<evidence type="ECO:0000313" key="5">
    <source>
        <dbReference type="Proteomes" id="UP000186102"/>
    </source>
</evidence>
<evidence type="ECO:0000313" key="4">
    <source>
        <dbReference type="EMBL" id="OLN33930.1"/>
    </source>
</evidence>
<dbReference type="PANTHER" id="PTHR21666">
    <property type="entry name" value="PEPTIDASE-RELATED"/>
    <property type="match status" value="1"/>
</dbReference>
<keyword evidence="5" id="KW-1185">Reference proteome</keyword>
<dbReference type="GO" id="GO:0004222">
    <property type="term" value="F:metalloendopeptidase activity"/>
    <property type="evidence" value="ECO:0007669"/>
    <property type="project" value="TreeGrafter"/>
</dbReference>
<gene>
    <name evidence="4" type="ORF">DSOL_0108</name>
</gene>
<dbReference type="InterPro" id="IPR011055">
    <property type="entry name" value="Dup_hybrid_motif"/>
</dbReference>
<organism evidence="4 5">
    <name type="scientific">Desulfosporosinus metallidurans</name>
    <dbReference type="NCBI Taxonomy" id="1888891"/>
    <lineage>
        <taxon>Bacteria</taxon>
        <taxon>Bacillati</taxon>
        <taxon>Bacillota</taxon>
        <taxon>Clostridia</taxon>
        <taxon>Eubacteriales</taxon>
        <taxon>Desulfitobacteriaceae</taxon>
        <taxon>Desulfosporosinus</taxon>
    </lineage>
</organism>
<sequence length="247" mass="27134">MNRWKWDKSWILVWGSSLLLGGLILYIGYQSALYESSQEKAQTTKTVQKVSAKMPVSVSAEPRDGKVAEISTQTEERITVNDAKINLSKSSIEGQEISEEKKSSLKQANFATTELTIKDFPSPVLGKVLRNVGNYYSEVLDDYLFHGGIDYAEPEGAIIRATHGGRVVFAGQDPILGKKVTLDCGGGWLVTFGGLDNLSVNSGDTIETLKRIGQVGLFPGAEGSRDQPQLHYEVWHGDEVQRSDPKN</sequence>
<dbReference type="InterPro" id="IPR016047">
    <property type="entry name" value="M23ase_b-sheet_dom"/>
</dbReference>
<dbReference type="InterPro" id="IPR050570">
    <property type="entry name" value="Cell_wall_metabolism_enzyme"/>
</dbReference>
<keyword evidence="1" id="KW-0732">Signal</keyword>
<protein>
    <submittedName>
        <fullName evidence="4">Metalloendopeptidase</fullName>
    </submittedName>
</protein>
<dbReference type="AlphaFoldDB" id="A0A1Q8R381"/>
<comment type="caution">
    <text evidence="4">The sequence shown here is derived from an EMBL/GenBank/DDBJ whole genome shotgun (WGS) entry which is preliminary data.</text>
</comment>
<feature type="domain" description="M23ase beta-sheet core" evidence="3">
    <location>
        <begin position="145"/>
        <end position="239"/>
    </location>
</feature>
<dbReference type="Pfam" id="PF01551">
    <property type="entry name" value="Peptidase_M23"/>
    <property type="match status" value="1"/>
</dbReference>